<gene>
    <name evidence="2" type="ORF">BU26DRAFT_527024</name>
</gene>
<dbReference type="InterPro" id="IPR011990">
    <property type="entry name" value="TPR-like_helical_dom_sf"/>
</dbReference>
<feature type="compositionally biased region" description="Acidic residues" evidence="1">
    <location>
        <begin position="32"/>
        <end position="45"/>
    </location>
</feature>
<organism evidence="2 3">
    <name type="scientific">Trematosphaeria pertusa</name>
    <dbReference type="NCBI Taxonomy" id="390896"/>
    <lineage>
        <taxon>Eukaryota</taxon>
        <taxon>Fungi</taxon>
        <taxon>Dikarya</taxon>
        <taxon>Ascomycota</taxon>
        <taxon>Pezizomycotina</taxon>
        <taxon>Dothideomycetes</taxon>
        <taxon>Pleosporomycetidae</taxon>
        <taxon>Pleosporales</taxon>
        <taxon>Massarineae</taxon>
        <taxon>Trematosphaeriaceae</taxon>
        <taxon>Trematosphaeria</taxon>
    </lineage>
</organism>
<accession>A0A6A6J1G4</accession>
<dbReference type="GO" id="GO:1990112">
    <property type="term" value="C:RQC complex"/>
    <property type="evidence" value="ECO:0007669"/>
    <property type="project" value="TreeGrafter"/>
</dbReference>
<dbReference type="Proteomes" id="UP000800094">
    <property type="component" value="Unassembled WGS sequence"/>
</dbReference>
<keyword evidence="3" id="KW-1185">Reference proteome</keyword>
<protein>
    <submittedName>
        <fullName evidence="2">DUF654-domain-containing protein</fullName>
    </submittedName>
</protein>
<dbReference type="EMBL" id="ML987189">
    <property type="protein sequence ID" value="KAF2256705.1"/>
    <property type="molecule type" value="Genomic_DNA"/>
</dbReference>
<proteinExistence type="predicted"/>
<name>A0A6A6J1G4_9PLEO</name>
<feature type="compositionally biased region" description="Basic residues" evidence="1">
    <location>
        <begin position="96"/>
        <end position="111"/>
    </location>
</feature>
<dbReference type="GO" id="GO:1990116">
    <property type="term" value="P:ribosome-associated ubiquitin-dependent protein catabolic process"/>
    <property type="evidence" value="ECO:0007669"/>
    <property type="project" value="TreeGrafter"/>
</dbReference>
<evidence type="ECO:0000313" key="3">
    <source>
        <dbReference type="Proteomes" id="UP000800094"/>
    </source>
</evidence>
<dbReference type="RefSeq" id="XP_033691709.1">
    <property type="nucleotide sequence ID" value="XM_033830741.1"/>
</dbReference>
<sequence>MSSRALRRAQKELEERQRLEKAAQRIEHDKEEASEEEEEEEEEEATIAHPTTPKPSLFALLGDADGDDEDEPPDAADEAPDEARKADADLPQAPKLSKKSKKKKKKGKGKGKTPELEKTAARSNDLSGLDEIDQALLALNLSANAKSGDRSAQLTSIISGEMQQLYSVLAVDTQHLHAANEMRKLFGRAAVQSGDDDEPRARQRHGQQGGIAAAVAGRNAPGRNLASLGLRRNIFIQGKEEWPRATSGGLGMEVVERRSDGSVEYRFIHNMTYQSVQRQFETCVASMDPERMIHLLHFNPYHISTLLQVSEIAKQQRDNATAGELLERALFSFGRAVHSTFASNLSQGKARLDFRRPENREFWLAVWRYIATLEIRATWRTAFEWAKLLLSMAPEDDPYCIRLLIDQLALRGREPQALVDIAASDHLQRAWKIPPNLAYSVALAHARLKKPEEARKSLRLAIKEYPWIAARICKELEISPIPKSIWGKEPLGDHQELLCQLYVPRAKDLWNTTEATSLLVEVCYSFEEPIDGPETPYWLADINEVDLARHVILSDDRSLLSLLDPRIKAKYTSTSDPLPPDDNINSYSISAGGHGAQNVGGNQAQLLAELERLRQYFSTIDLGEQMNIEGDLTEDELLRALERAGTSYEEFRRNAERVQLLRLRLQDLGVQVIFQGEDDGDREPATDSDG</sequence>
<dbReference type="PANTHER" id="PTHR22684">
    <property type="entry name" value="NULP1-RELATED"/>
    <property type="match status" value="1"/>
</dbReference>
<dbReference type="Gene3D" id="1.25.40.10">
    <property type="entry name" value="Tetratricopeptide repeat domain"/>
    <property type="match status" value="1"/>
</dbReference>
<feature type="compositionally biased region" description="Basic and acidic residues" evidence="1">
    <location>
        <begin position="9"/>
        <end position="31"/>
    </location>
</feature>
<dbReference type="Pfam" id="PF04910">
    <property type="entry name" value="Tcf25"/>
    <property type="match status" value="1"/>
</dbReference>
<evidence type="ECO:0000256" key="1">
    <source>
        <dbReference type="SAM" id="MobiDB-lite"/>
    </source>
</evidence>
<dbReference type="AlphaFoldDB" id="A0A6A6J1G4"/>
<dbReference type="OrthoDB" id="205993at2759"/>
<dbReference type="GeneID" id="54584071"/>
<feature type="region of interest" description="Disordered" evidence="1">
    <location>
        <begin position="190"/>
        <end position="216"/>
    </location>
</feature>
<dbReference type="InterPro" id="IPR006994">
    <property type="entry name" value="TCF25/Rqc1"/>
</dbReference>
<reference evidence="2" key="1">
    <citation type="journal article" date="2020" name="Stud. Mycol.">
        <title>101 Dothideomycetes genomes: a test case for predicting lifestyles and emergence of pathogens.</title>
        <authorList>
            <person name="Haridas S."/>
            <person name="Albert R."/>
            <person name="Binder M."/>
            <person name="Bloem J."/>
            <person name="Labutti K."/>
            <person name="Salamov A."/>
            <person name="Andreopoulos B."/>
            <person name="Baker S."/>
            <person name="Barry K."/>
            <person name="Bills G."/>
            <person name="Bluhm B."/>
            <person name="Cannon C."/>
            <person name="Castanera R."/>
            <person name="Culley D."/>
            <person name="Daum C."/>
            <person name="Ezra D."/>
            <person name="Gonzalez J."/>
            <person name="Henrissat B."/>
            <person name="Kuo A."/>
            <person name="Liang C."/>
            <person name="Lipzen A."/>
            <person name="Lutzoni F."/>
            <person name="Magnuson J."/>
            <person name="Mondo S."/>
            <person name="Nolan M."/>
            <person name="Ohm R."/>
            <person name="Pangilinan J."/>
            <person name="Park H.-J."/>
            <person name="Ramirez L."/>
            <person name="Alfaro M."/>
            <person name="Sun H."/>
            <person name="Tritt A."/>
            <person name="Yoshinaga Y."/>
            <person name="Zwiers L.-H."/>
            <person name="Turgeon B."/>
            <person name="Goodwin S."/>
            <person name="Spatafora J."/>
            <person name="Crous P."/>
            <person name="Grigoriev I."/>
        </authorList>
    </citation>
    <scope>NUCLEOTIDE SEQUENCE</scope>
    <source>
        <strain evidence="2">CBS 122368</strain>
    </source>
</reference>
<dbReference type="PANTHER" id="PTHR22684:SF0">
    <property type="entry name" value="RIBOSOME QUALITY CONTROL COMPLEX SUBUNIT TCF25"/>
    <property type="match status" value="1"/>
</dbReference>
<feature type="compositionally biased region" description="Acidic residues" evidence="1">
    <location>
        <begin position="64"/>
        <end position="80"/>
    </location>
</feature>
<feature type="region of interest" description="Disordered" evidence="1">
    <location>
        <begin position="1"/>
        <end position="124"/>
    </location>
</feature>
<evidence type="ECO:0000313" key="2">
    <source>
        <dbReference type="EMBL" id="KAF2256705.1"/>
    </source>
</evidence>
<dbReference type="GO" id="GO:0072344">
    <property type="term" value="P:rescue of stalled ribosome"/>
    <property type="evidence" value="ECO:0007669"/>
    <property type="project" value="TreeGrafter"/>
</dbReference>